<accession>A0A3L8PVM9</accession>
<dbReference type="InterPro" id="IPR022747">
    <property type="entry name" value="SopD"/>
</dbReference>
<comment type="caution">
    <text evidence="1">The sequence shown here is derived from an EMBL/GenBank/DDBJ whole genome shotgun (WGS) entry which is preliminary data.</text>
</comment>
<dbReference type="EMBL" id="QZEI01000034">
    <property type="protein sequence ID" value="RLV59420.1"/>
    <property type="molecule type" value="Genomic_DNA"/>
</dbReference>
<dbReference type="Proteomes" id="UP000281474">
    <property type="component" value="Unassembled WGS sequence"/>
</dbReference>
<dbReference type="Gene3D" id="3.30.2440.10">
    <property type="entry name" value="Secreted effector protein SifA"/>
    <property type="match status" value="1"/>
</dbReference>
<dbReference type="GO" id="GO:0033644">
    <property type="term" value="C:host cell membrane"/>
    <property type="evidence" value="ECO:0007669"/>
    <property type="project" value="InterPro"/>
</dbReference>
<sequence>MPAIITSEQLPTLLKQYKYLSKIGLNQSRVERLLTGNHAQAVHMGLFDRFVSFIFRLHKAEALENLYQLLTHDDQMAIAIDDSNHQVEEHPDKPTIEVTAYERFMRMKQMATPDNTDKFQAETTPQMTLKLTIDGITVYESELQHQLRSITTKDGSPFFIYLQQTLMNYFTNNPIRVNEQLAAHGDHQIDTNKGFDNLGTDDALPLCIAYIRHAKELSPLLQFLKDTQTPAKMIYDAVSQWSGNGIDKFNGVLFATALSVVNGEIAAEDLNEVEQSLCQMGNACYSLVTQEHEGNEDRQAEAESDFIEQSINHRALMSHLNYKRQSENRSLQLSLNGQLLQNRLKMETSSLK</sequence>
<protein>
    <submittedName>
        <fullName evidence="1">Uncharacterized protein</fullName>
    </submittedName>
</protein>
<gene>
    <name evidence="1" type="ORF">D5018_12015</name>
</gene>
<evidence type="ECO:0000313" key="1">
    <source>
        <dbReference type="EMBL" id="RLV59420.1"/>
    </source>
</evidence>
<proteinExistence type="predicted"/>
<organism evidence="1 2">
    <name type="scientific">Parashewanella curva</name>
    <dbReference type="NCBI Taxonomy" id="2338552"/>
    <lineage>
        <taxon>Bacteria</taxon>
        <taxon>Pseudomonadati</taxon>
        <taxon>Pseudomonadota</taxon>
        <taxon>Gammaproteobacteria</taxon>
        <taxon>Alteromonadales</taxon>
        <taxon>Shewanellaceae</taxon>
        <taxon>Parashewanella</taxon>
    </lineage>
</organism>
<dbReference type="AlphaFoldDB" id="A0A3L8PVM9"/>
<keyword evidence="2" id="KW-1185">Reference proteome</keyword>
<name>A0A3L8PVM9_9GAMM</name>
<dbReference type="RefSeq" id="WP_121839251.1">
    <property type="nucleotide sequence ID" value="NZ_ML014783.1"/>
</dbReference>
<evidence type="ECO:0000313" key="2">
    <source>
        <dbReference type="Proteomes" id="UP000281474"/>
    </source>
</evidence>
<reference evidence="1 2" key="1">
    <citation type="submission" date="2018-09" db="EMBL/GenBank/DDBJ databases">
        <title>Phylogeny of the Shewanellaceae, and recommendation for two new genera, Pseudoshewanella and Parashewanella.</title>
        <authorList>
            <person name="Wang G."/>
        </authorList>
    </citation>
    <scope>NUCLEOTIDE SEQUENCE [LARGE SCALE GENOMIC DNA]</scope>
    <source>
        <strain evidence="1 2">C51</strain>
    </source>
</reference>
<dbReference type="Pfam" id="PF11047">
    <property type="entry name" value="SopD"/>
    <property type="match status" value="1"/>
</dbReference>